<evidence type="ECO:0000256" key="5">
    <source>
        <dbReference type="ARBA" id="ARBA00023239"/>
    </source>
</evidence>
<evidence type="ECO:0000256" key="1">
    <source>
        <dbReference type="ARBA" id="ARBA00022475"/>
    </source>
</evidence>
<dbReference type="PANTHER" id="PTHR30518">
    <property type="entry name" value="ENDOLYTIC MUREIN TRANSGLYCOSYLASE"/>
    <property type="match status" value="1"/>
</dbReference>
<dbReference type="Gene3D" id="3.30.1490.480">
    <property type="entry name" value="Endolytic murein transglycosylase"/>
    <property type="match status" value="1"/>
</dbReference>
<sequence length="320" mass="36681">MKKLLILFIIILLIGLGGYLFYREGTLPVNKQSKDSIIFVIDPGQNLDSIINNLSKVNLIRNRIVFFLVVKKLGLEREIQAGDFRLSAAMDAYEIAEELTHGTIDIWVTVPEGLRKEEIAEIMSKTFDVSETEFNQLAQEGYLFPDTYLVPKNPNPKQIIELMKATFDTKYSDELRAQASINGLTDEEVVNLASIVEREAKFDQDRAQVASILLRRYRENYPLEVDATIQYALGYQTQETRWWKRSLSYTDLEIDSPYNTYKKIGLPPTPISNPGIAAIQAVVYADENTPYQFYLSEPSGTTHYAKTFEDHQINIQKYLR</sequence>
<gene>
    <name evidence="7" type="primary">mltG</name>
    <name evidence="8" type="ORF">US54_C0006G0004</name>
</gene>
<evidence type="ECO:0000256" key="3">
    <source>
        <dbReference type="ARBA" id="ARBA00022989"/>
    </source>
</evidence>
<evidence type="ECO:0000256" key="2">
    <source>
        <dbReference type="ARBA" id="ARBA00022692"/>
    </source>
</evidence>
<dbReference type="NCBIfam" id="TIGR00247">
    <property type="entry name" value="endolytic transglycosylase MltG"/>
    <property type="match status" value="1"/>
</dbReference>
<proteinExistence type="inferred from homology"/>
<dbReference type="STRING" id="1618481.US54_C0006G0004"/>
<keyword evidence="4 7" id="KW-0472">Membrane</keyword>
<evidence type="ECO:0000313" key="9">
    <source>
        <dbReference type="Proteomes" id="UP000034471"/>
    </source>
</evidence>
<dbReference type="GO" id="GO:0005886">
    <property type="term" value="C:plasma membrane"/>
    <property type="evidence" value="ECO:0007669"/>
    <property type="project" value="UniProtKB-UniRule"/>
</dbReference>
<keyword evidence="3 7" id="KW-1133">Transmembrane helix</keyword>
<keyword evidence="6 7" id="KW-0961">Cell wall biogenesis/degradation</keyword>
<protein>
    <recommendedName>
        <fullName evidence="7">Endolytic murein transglycosylase</fullName>
        <ecNumber evidence="7">4.2.2.29</ecNumber>
    </recommendedName>
    <alternativeName>
        <fullName evidence="7">Peptidoglycan lytic transglycosylase</fullName>
    </alternativeName>
    <alternativeName>
        <fullName evidence="7">Peptidoglycan polymerization terminase</fullName>
    </alternativeName>
</protein>
<dbReference type="CDD" id="cd08010">
    <property type="entry name" value="MltG_like"/>
    <property type="match status" value="1"/>
</dbReference>
<dbReference type="EMBL" id="LBTJ01000006">
    <property type="protein sequence ID" value="KKQ38651.1"/>
    <property type="molecule type" value="Genomic_DNA"/>
</dbReference>
<evidence type="ECO:0000256" key="7">
    <source>
        <dbReference type="HAMAP-Rule" id="MF_02065"/>
    </source>
</evidence>
<dbReference type="GO" id="GO:0009252">
    <property type="term" value="P:peptidoglycan biosynthetic process"/>
    <property type="evidence" value="ECO:0007669"/>
    <property type="project" value="UniProtKB-UniRule"/>
</dbReference>
<comment type="function">
    <text evidence="7">Functions as a peptidoglycan terminase that cleaves nascent peptidoglycan strands endolytically to terminate their elongation.</text>
</comment>
<dbReference type="AlphaFoldDB" id="A0A0G0KDJ8"/>
<comment type="caution">
    <text evidence="8">The sequence shown here is derived from an EMBL/GenBank/DDBJ whole genome shotgun (WGS) entry which is preliminary data.</text>
</comment>
<dbReference type="PATRIC" id="fig|1618481.3.peg.186"/>
<keyword evidence="2 7" id="KW-0812">Transmembrane</keyword>
<organism evidence="8 9">
    <name type="scientific">Candidatus Roizmanbacteria bacterium GW2011_GWA2_37_7</name>
    <dbReference type="NCBI Taxonomy" id="1618481"/>
    <lineage>
        <taxon>Bacteria</taxon>
        <taxon>Candidatus Roizmaniibacteriota</taxon>
    </lineage>
</organism>
<evidence type="ECO:0000256" key="4">
    <source>
        <dbReference type="ARBA" id="ARBA00023136"/>
    </source>
</evidence>
<comment type="catalytic activity">
    <reaction evidence="7">
        <text>a peptidoglycan chain = a peptidoglycan chain with N-acetyl-1,6-anhydromuramyl-[peptide] at the reducing end + a peptidoglycan chain with N-acetylglucosamine at the non-reducing end.</text>
        <dbReference type="EC" id="4.2.2.29"/>
    </reaction>
</comment>
<comment type="similarity">
    <text evidence="7">Belongs to the transglycosylase MltG family.</text>
</comment>
<evidence type="ECO:0000313" key="8">
    <source>
        <dbReference type="EMBL" id="KKQ38651.1"/>
    </source>
</evidence>
<dbReference type="Pfam" id="PF02618">
    <property type="entry name" value="YceG"/>
    <property type="match status" value="1"/>
</dbReference>
<dbReference type="InterPro" id="IPR003770">
    <property type="entry name" value="MLTG-like"/>
</dbReference>
<reference evidence="8 9" key="1">
    <citation type="journal article" date="2015" name="Nature">
        <title>rRNA introns, odd ribosomes, and small enigmatic genomes across a large radiation of phyla.</title>
        <authorList>
            <person name="Brown C.T."/>
            <person name="Hug L.A."/>
            <person name="Thomas B.C."/>
            <person name="Sharon I."/>
            <person name="Castelle C.J."/>
            <person name="Singh A."/>
            <person name="Wilkins M.J."/>
            <person name="Williams K.H."/>
            <person name="Banfield J.F."/>
        </authorList>
    </citation>
    <scope>NUCLEOTIDE SEQUENCE [LARGE SCALE GENOMIC DNA]</scope>
</reference>
<dbReference type="EC" id="4.2.2.29" evidence="7"/>
<dbReference type="GO" id="GO:0071555">
    <property type="term" value="P:cell wall organization"/>
    <property type="evidence" value="ECO:0007669"/>
    <property type="project" value="UniProtKB-KW"/>
</dbReference>
<dbReference type="PANTHER" id="PTHR30518:SF2">
    <property type="entry name" value="ENDOLYTIC MUREIN TRANSGLYCOSYLASE"/>
    <property type="match status" value="1"/>
</dbReference>
<name>A0A0G0KDJ8_9BACT</name>
<dbReference type="Proteomes" id="UP000034471">
    <property type="component" value="Unassembled WGS sequence"/>
</dbReference>
<keyword evidence="1 7" id="KW-1003">Cell membrane</keyword>
<dbReference type="HAMAP" id="MF_02065">
    <property type="entry name" value="MltG"/>
    <property type="match status" value="1"/>
</dbReference>
<keyword evidence="5 7" id="KW-0456">Lyase</keyword>
<accession>A0A0G0KDJ8</accession>
<feature type="site" description="Important for catalytic activity" evidence="7">
    <location>
        <position position="199"/>
    </location>
</feature>
<dbReference type="GO" id="GO:0008932">
    <property type="term" value="F:lytic endotransglycosylase activity"/>
    <property type="evidence" value="ECO:0007669"/>
    <property type="project" value="UniProtKB-UniRule"/>
</dbReference>
<evidence type="ECO:0000256" key="6">
    <source>
        <dbReference type="ARBA" id="ARBA00023316"/>
    </source>
</evidence>